<evidence type="ECO:0000256" key="1">
    <source>
        <dbReference type="ARBA" id="ARBA00008876"/>
    </source>
</evidence>
<proteinExistence type="inferred from homology"/>
<evidence type="ECO:0000259" key="3">
    <source>
        <dbReference type="Pfam" id="PF05683"/>
    </source>
</evidence>
<dbReference type="Pfam" id="PF05683">
    <property type="entry name" value="Fumerase_C"/>
    <property type="match status" value="1"/>
</dbReference>
<gene>
    <name evidence="4" type="ORF">BAA01_13860</name>
</gene>
<dbReference type="PANTHER" id="PTHR43351">
    <property type="entry name" value="L(+)-TARTRATE DEHYDRATASE SUBUNIT BETA"/>
    <property type="match status" value="1"/>
</dbReference>
<dbReference type="Proteomes" id="UP000196475">
    <property type="component" value="Unassembled WGS sequence"/>
</dbReference>
<reference evidence="5" key="1">
    <citation type="submission" date="2016-06" db="EMBL/GenBank/DDBJ databases">
        <authorList>
            <person name="Nascimento L."/>
            <person name="Pereira R.V."/>
            <person name="Martins L.F."/>
            <person name="Quaggio R.B."/>
            <person name="Silva A.M."/>
            <person name="Setubal J.C."/>
        </authorList>
    </citation>
    <scope>NUCLEOTIDE SEQUENCE [LARGE SCALE GENOMIC DNA]</scope>
</reference>
<sequence>MGVIHLRTPLTEETVLDLRAGDRVLLSGKLLTARDAAHRRMVEALERGEALPVTLRDQVVYYVGPTPAKPGQVIGSAGPTTSGRMDRYTPRLLELGLRGMIGKGRRSDEVKAALQTYRAVYFAAVGGAAALLAKCIRSVRLLAYEDLGTEAMREMEVENMPLVVVNDAHGNDWYEQSQQAFRNG</sequence>
<comment type="similarity">
    <text evidence="1">Belongs to the class-I fumarase family.</text>
</comment>
<dbReference type="GO" id="GO:0016836">
    <property type="term" value="F:hydro-lyase activity"/>
    <property type="evidence" value="ECO:0007669"/>
    <property type="project" value="InterPro"/>
</dbReference>
<dbReference type="NCBIfam" id="NF005310">
    <property type="entry name" value="PRK06842.1"/>
    <property type="match status" value="1"/>
</dbReference>
<dbReference type="SUPFAM" id="SSF117457">
    <property type="entry name" value="FumA C-terminal domain-like"/>
    <property type="match status" value="1"/>
</dbReference>
<dbReference type="PANTHER" id="PTHR43351:SF2">
    <property type="entry name" value="L(+)-TARTRATE DEHYDRATASE SUBUNIT BETA-RELATED"/>
    <property type="match status" value="1"/>
</dbReference>
<evidence type="ECO:0000313" key="4">
    <source>
        <dbReference type="EMBL" id="OUM88090.1"/>
    </source>
</evidence>
<organism evidence="4 5">
    <name type="scientific">Bacillus thermozeamaize</name>
    <dbReference type="NCBI Taxonomy" id="230954"/>
    <lineage>
        <taxon>Bacteria</taxon>
        <taxon>Bacillati</taxon>
        <taxon>Bacillota</taxon>
        <taxon>Bacilli</taxon>
        <taxon>Bacillales</taxon>
        <taxon>Bacillaceae</taxon>
        <taxon>Bacillus</taxon>
    </lineage>
</organism>
<dbReference type="NCBIfam" id="TIGR00723">
    <property type="entry name" value="ttdB_fumA_fumB"/>
    <property type="match status" value="1"/>
</dbReference>
<accession>A0A1Y3PL70</accession>
<evidence type="ECO:0000313" key="5">
    <source>
        <dbReference type="Proteomes" id="UP000196475"/>
    </source>
</evidence>
<dbReference type="InterPro" id="IPR004647">
    <property type="entry name" value="Fe-S_hydro-lyase_TtdB-typ_cat"/>
</dbReference>
<dbReference type="EMBL" id="LZRT01000066">
    <property type="protein sequence ID" value="OUM88090.1"/>
    <property type="molecule type" value="Genomic_DNA"/>
</dbReference>
<keyword evidence="2" id="KW-0456">Lyase</keyword>
<evidence type="ECO:0000256" key="2">
    <source>
        <dbReference type="ARBA" id="ARBA00023239"/>
    </source>
</evidence>
<dbReference type="Gene3D" id="3.20.130.10">
    <property type="entry name" value="Fe-S hydro-lyase, tartrate dehydratase beta-type, catalytic domain"/>
    <property type="match status" value="1"/>
</dbReference>
<comment type="caution">
    <text evidence="4">The sequence shown here is derived from an EMBL/GenBank/DDBJ whole genome shotgun (WGS) entry which is preliminary data.</text>
</comment>
<dbReference type="AlphaFoldDB" id="A0A1Y3PL70"/>
<protein>
    <submittedName>
        <fullName evidence="4">Fumarate hydratase</fullName>
    </submittedName>
</protein>
<name>A0A1Y3PL70_9BACI</name>
<dbReference type="InterPro" id="IPR036660">
    <property type="entry name" value="Fe-S_hydroAse_TtdB_cat_sf"/>
</dbReference>
<feature type="domain" description="Fe-S hydro-lyase tartrate dehydratase beta-type catalytic" evidence="3">
    <location>
        <begin position="4"/>
        <end position="176"/>
    </location>
</feature>